<comment type="caution">
    <text evidence="2">The sequence shown here is derived from an EMBL/GenBank/DDBJ whole genome shotgun (WGS) entry which is preliminary data.</text>
</comment>
<dbReference type="EMBL" id="JANPWB010000007">
    <property type="protein sequence ID" value="KAJ1168425.1"/>
    <property type="molecule type" value="Genomic_DNA"/>
</dbReference>
<gene>
    <name evidence="2" type="ORF">NDU88_000351</name>
</gene>
<protein>
    <submittedName>
        <fullName evidence="2">Uncharacterized protein</fullName>
    </submittedName>
</protein>
<dbReference type="Proteomes" id="UP001066276">
    <property type="component" value="Chromosome 4_1"/>
</dbReference>
<name>A0AAV7SWE6_PLEWA</name>
<reference evidence="2" key="1">
    <citation type="journal article" date="2022" name="bioRxiv">
        <title>Sequencing and chromosome-scale assembly of the giantPleurodeles waltlgenome.</title>
        <authorList>
            <person name="Brown T."/>
            <person name="Elewa A."/>
            <person name="Iarovenko S."/>
            <person name="Subramanian E."/>
            <person name="Araus A.J."/>
            <person name="Petzold A."/>
            <person name="Susuki M."/>
            <person name="Suzuki K.-i.T."/>
            <person name="Hayashi T."/>
            <person name="Toyoda A."/>
            <person name="Oliveira C."/>
            <person name="Osipova E."/>
            <person name="Leigh N.D."/>
            <person name="Simon A."/>
            <person name="Yun M.H."/>
        </authorList>
    </citation>
    <scope>NUCLEOTIDE SEQUENCE</scope>
    <source>
        <strain evidence="2">20211129_DDA</strain>
        <tissue evidence="2">Liver</tissue>
    </source>
</reference>
<keyword evidence="3" id="KW-1185">Reference proteome</keyword>
<proteinExistence type="predicted"/>
<dbReference type="AlphaFoldDB" id="A0AAV7SWE6"/>
<sequence length="73" mass="8286">MAVRANPLAPSLSRDHRRSTTGHRSLRTCFPLIATETSIFKEKMKLHHTLILNGVKIIQKVVIPSNGWFSWCS</sequence>
<feature type="region of interest" description="Disordered" evidence="1">
    <location>
        <begin position="1"/>
        <end position="23"/>
    </location>
</feature>
<accession>A0AAV7SWE6</accession>
<evidence type="ECO:0000313" key="3">
    <source>
        <dbReference type="Proteomes" id="UP001066276"/>
    </source>
</evidence>
<organism evidence="2 3">
    <name type="scientific">Pleurodeles waltl</name>
    <name type="common">Iberian ribbed newt</name>
    <dbReference type="NCBI Taxonomy" id="8319"/>
    <lineage>
        <taxon>Eukaryota</taxon>
        <taxon>Metazoa</taxon>
        <taxon>Chordata</taxon>
        <taxon>Craniata</taxon>
        <taxon>Vertebrata</taxon>
        <taxon>Euteleostomi</taxon>
        <taxon>Amphibia</taxon>
        <taxon>Batrachia</taxon>
        <taxon>Caudata</taxon>
        <taxon>Salamandroidea</taxon>
        <taxon>Salamandridae</taxon>
        <taxon>Pleurodelinae</taxon>
        <taxon>Pleurodeles</taxon>
    </lineage>
</organism>
<evidence type="ECO:0000313" key="2">
    <source>
        <dbReference type="EMBL" id="KAJ1168425.1"/>
    </source>
</evidence>
<evidence type="ECO:0000256" key="1">
    <source>
        <dbReference type="SAM" id="MobiDB-lite"/>
    </source>
</evidence>